<dbReference type="AlphaFoldDB" id="A0ABD3IBL2"/>
<keyword evidence="1" id="KW-0175">Coiled coil</keyword>
<dbReference type="EMBL" id="JBJQOH010000001">
    <property type="protein sequence ID" value="KAL3700881.1"/>
    <property type="molecule type" value="Genomic_DNA"/>
</dbReference>
<dbReference type="Proteomes" id="UP001633002">
    <property type="component" value="Unassembled WGS sequence"/>
</dbReference>
<protein>
    <submittedName>
        <fullName evidence="2">Uncharacterized protein</fullName>
    </submittedName>
</protein>
<comment type="caution">
    <text evidence="2">The sequence shown here is derived from an EMBL/GenBank/DDBJ whole genome shotgun (WGS) entry which is preliminary data.</text>
</comment>
<gene>
    <name evidence="2" type="ORF">R1sor_018903</name>
</gene>
<feature type="coiled-coil region" evidence="1">
    <location>
        <begin position="42"/>
        <end position="69"/>
    </location>
</feature>
<sequence>MMGFKLTTPSFNTLEISSALGDLISHRLEKSFGPLMAEANAGQALKAEVAELTQKLDVAERSRLGLNNQISALKGKILEQNGKPVDEAARSTRLQVQKELDHLKQESPIAKTTIGRLEAYRKAALQDANATISKVREELLVFQHQLHTHKASMEKYKAAFHTKLQKTASLDEQIVLLKSQIDSQKFVANRAEKAESTLRSELTQVKTELRMLQIVGN</sequence>
<evidence type="ECO:0000313" key="3">
    <source>
        <dbReference type="Proteomes" id="UP001633002"/>
    </source>
</evidence>
<organism evidence="2 3">
    <name type="scientific">Riccia sorocarpa</name>
    <dbReference type="NCBI Taxonomy" id="122646"/>
    <lineage>
        <taxon>Eukaryota</taxon>
        <taxon>Viridiplantae</taxon>
        <taxon>Streptophyta</taxon>
        <taxon>Embryophyta</taxon>
        <taxon>Marchantiophyta</taxon>
        <taxon>Marchantiopsida</taxon>
        <taxon>Marchantiidae</taxon>
        <taxon>Marchantiales</taxon>
        <taxon>Ricciaceae</taxon>
        <taxon>Riccia</taxon>
    </lineage>
</organism>
<evidence type="ECO:0000256" key="1">
    <source>
        <dbReference type="SAM" id="Coils"/>
    </source>
</evidence>
<name>A0ABD3IBL2_9MARC</name>
<evidence type="ECO:0000313" key="2">
    <source>
        <dbReference type="EMBL" id="KAL3700881.1"/>
    </source>
</evidence>
<proteinExistence type="predicted"/>
<reference evidence="2 3" key="1">
    <citation type="submission" date="2024-09" db="EMBL/GenBank/DDBJ databases">
        <title>Chromosome-scale assembly of Riccia sorocarpa.</title>
        <authorList>
            <person name="Paukszto L."/>
        </authorList>
    </citation>
    <scope>NUCLEOTIDE SEQUENCE [LARGE SCALE GENOMIC DNA]</scope>
    <source>
        <strain evidence="2">LP-2024</strain>
        <tissue evidence="2">Aerial parts of the thallus</tissue>
    </source>
</reference>
<accession>A0ABD3IBL2</accession>
<keyword evidence="3" id="KW-1185">Reference proteome</keyword>